<dbReference type="Proteomes" id="UP000572635">
    <property type="component" value="Unassembled WGS sequence"/>
</dbReference>
<dbReference type="PRINTS" id="PR00040">
    <property type="entry name" value="HTHMERR"/>
</dbReference>
<keyword evidence="1" id="KW-0678">Repressor</keyword>
<keyword evidence="5" id="KW-0175">Coiled coil</keyword>
<dbReference type="AlphaFoldDB" id="A0A7W8QIQ5"/>
<dbReference type="PANTHER" id="PTHR30204:SF69">
    <property type="entry name" value="MERR-FAMILY TRANSCRIPTIONAL REGULATOR"/>
    <property type="match status" value="1"/>
</dbReference>
<dbReference type="SUPFAM" id="SSF89082">
    <property type="entry name" value="Antibiotic binding domain of TipA-like multidrug resistance regulators"/>
    <property type="match status" value="1"/>
</dbReference>
<dbReference type="SUPFAM" id="SSF46955">
    <property type="entry name" value="Putative DNA-binding domain"/>
    <property type="match status" value="1"/>
</dbReference>
<evidence type="ECO:0000259" key="7">
    <source>
        <dbReference type="PROSITE" id="PS50937"/>
    </source>
</evidence>
<reference evidence="8 9" key="1">
    <citation type="submission" date="2020-08" db="EMBL/GenBank/DDBJ databases">
        <title>Sequencing the genomes of 1000 actinobacteria strains.</title>
        <authorList>
            <person name="Klenk H.-P."/>
        </authorList>
    </citation>
    <scope>NUCLEOTIDE SEQUENCE [LARGE SCALE GENOMIC DNA]</scope>
    <source>
        <strain evidence="8 9">DSM 44551</strain>
    </source>
</reference>
<keyword evidence="4" id="KW-0804">Transcription</keyword>
<keyword evidence="2" id="KW-0805">Transcription regulation</keyword>
<sequence>MGSEPPVGTDRYPYAAQASAGPAVGAVRPAAGPREETRTEWSIQQVARSAGITSRTLRHYDHVGLLPPSRVGENGYRYYDQDAIVRLQRILLLRDLGLGLGAIAEVVDRDTSEEEALREHIALLEEERRRIDRKIAAARRTLAALAGGEKVSVDEAFDGFNDAYEDEVVARWGRKAFEDSNRWWHGMTGAEQAAWKRSVEELCADWEAAWRSGETPCSERARAMAVRHVEWLATVPGTPAAEGDRERTADMIRCLGDMYADDPAFARTYGGPGGAEFVRDALHAYARTGLTPDGEGENAGGAASFPR</sequence>
<dbReference type="Gene3D" id="1.10.1660.10">
    <property type="match status" value="1"/>
</dbReference>
<keyword evidence="9" id="KW-1185">Reference proteome</keyword>
<dbReference type="InterPro" id="IPR047057">
    <property type="entry name" value="MerR_fam"/>
</dbReference>
<dbReference type="RefSeq" id="WP_184390561.1">
    <property type="nucleotide sequence ID" value="NZ_BAAAJD010000007.1"/>
</dbReference>
<evidence type="ECO:0000313" key="9">
    <source>
        <dbReference type="Proteomes" id="UP000572635"/>
    </source>
</evidence>
<feature type="region of interest" description="Disordered" evidence="6">
    <location>
        <begin position="1"/>
        <end position="43"/>
    </location>
</feature>
<dbReference type="Pfam" id="PF07739">
    <property type="entry name" value="TipAS"/>
    <property type="match status" value="1"/>
</dbReference>
<dbReference type="GO" id="GO:0003700">
    <property type="term" value="F:DNA-binding transcription factor activity"/>
    <property type="evidence" value="ECO:0007669"/>
    <property type="project" value="InterPro"/>
</dbReference>
<dbReference type="InterPro" id="IPR036244">
    <property type="entry name" value="TipA-like_antibiotic-bd"/>
</dbReference>
<dbReference type="EMBL" id="JACHDB010000001">
    <property type="protein sequence ID" value="MBB5431233.1"/>
    <property type="molecule type" value="Genomic_DNA"/>
</dbReference>
<evidence type="ECO:0000256" key="3">
    <source>
        <dbReference type="ARBA" id="ARBA00023125"/>
    </source>
</evidence>
<evidence type="ECO:0000256" key="6">
    <source>
        <dbReference type="SAM" id="MobiDB-lite"/>
    </source>
</evidence>
<protein>
    <submittedName>
        <fullName evidence="8">DNA-binding transcriptional MerR regulator</fullName>
    </submittedName>
</protein>
<evidence type="ECO:0000256" key="5">
    <source>
        <dbReference type="SAM" id="Coils"/>
    </source>
</evidence>
<feature type="coiled-coil region" evidence="5">
    <location>
        <begin position="107"/>
        <end position="141"/>
    </location>
</feature>
<keyword evidence="3 8" id="KW-0238">DNA-binding</keyword>
<feature type="region of interest" description="Disordered" evidence="6">
    <location>
        <begin position="288"/>
        <end position="307"/>
    </location>
</feature>
<dbReference type="InterPro" id="IPR012925">
    <property type="entry name" value="TipAS_dom"/>
</dbReference>
<dbReference type="PROSITE" id="PS50937">
    <property type="entry name" value="HTH_MERR_2"/>
    <property type="match status" value="1"/>
</dbReference>
<evidence type="ECO:0000256" key="4">
    <source>
        <dbReference type="ARBA" id="ARBA00023163"/>
    </source>
</evidence>
<dbReference type="InterPro" id="IPR009061">
    <property type="entry name" value="DNA-bd_dom_put_sf"/>
</dbReference>
<name>A0A7W8QIQ5_9ACTN</name>
<organism evidence="8 9">
    <name type="scientific">Nocardiopsis composta</name>
    <dbReference type="NCBI Taxonomy" id="157465"/>
    <lineage>
        <taxon>Bacteria</taxon>
        <taxon>Bacillati</taxon>
        <taxon>Actinomycetota</taxon>
        <taxon>Actinomycetes</taxon>
        <taxon>Streptosporangiales</taxon>
        <taxon>Nocardiopsidaceae</taxon>
        <taxon>Nocardiopsis</taxon>
    </lineage>
</organism>
<dbReference type="SMART" id="SM00422">
    <property type="entry name" value="HTH_MERR"/>
    <property type="match status" value="1"/>
</dbReference>
<evidence type="ECO:0000256" key="1">
    <source>
        <dbReference type="ARBA" id="ARBA00022491"/>
    </source>
</evidence>
<comment type="caution">
    <text evidence="8">The sequence shown here is derived from an EMBL/GenBank/DDBJ whole genome shotgun (WGS) entry which is preliminary data.</text>
</comment>
<evidence type="ECO:0000256" key="2">
    <source>
        <dbReference type="ARBA" id="ARBA00023015"/>
    </source>
</evidence>
<feature type="domain" description="HTH merR-type" evidence="7">
    <location>
        <begin position="40"/>
        <end position="109"/>
    </location>
</feature>
<dbReference type="CDD" id="cd01106">
    <property type="entry name" value="HTH_TipAL-Mta"/>
    <property type="match status" value="1"/>
</dbReference>
<accession>A0A7W8QIQ5</accession>
<dbReference type="Gene3D" id="1.10.490.50">
    <property type="entry name" value="Antibiotic binding domain of TipA-like multidrug resistance regulators"/>
    <property type="match status" value="1"/>
</dbReference>
<dbReference type="InterPro" id="IPR000551">
    <property type="entry name" value="MerR-type_HTH_dom"/>
</dbReference>
<proteinExistence type="predicted"/>
<dbReference type="Pfam" id="PF13411">
    <property type="entry name" value="MerR_1"/>
    <property type="match status" value="1"/>
</dbReference>
<feature type="compositionally biased region" description="Low complexity" evidence="6">
    <location>
        <begin position="12"/>
        <end position="32"/>
    </location>
</feature>
<dbReference type="PANTHER" id="PTHR30204">
    <property type="entry name" value="REDOX-CYCLING DRUG-SENSING TRANSCRIPTIONAL ACTIVATOR SOXR"/>
    <property type="match status" value="1"/>
</dbReference>
<gene>
    <name evidence="8" type="ORF">HDA36_001317</name>
</gene>
<dbReference type="GO" id="GO:0003677">
    <property type="term" value="F:DNA binding"/>
    <property type="evidence" value="ECO:0007669"/>
    <property type="project" value="UniProtKB-KW"/>
</dbReference>
<evidence type="ECO:0000313" key="8">
    <source>
        <dbReference type="EMBL" id="MBB5431233.1"/>
    </source>
</evidence>